<name>A0A0G4B3B1_9BACT</name>
<evidence type="ECO:0000313" key="2">
    <source>
        <dbReference type="EMBL" id="AKM81908.1"/>
    </source>
</evidence>
<sequence length="136" mass="15820">MNTKEKGDRAIGQAISHYISQNYEVCLPIGDKRSYDLVVEKGGSLKRVQVKFAGYYPNKDQCLVGLRITGGNQSYHYAKKYEKDDFDELFIYTERGAKYQIPWECVKARSEISIENKKYDEYKISQDTKVVNWGRL</sequence>
<dbReference type="Proteomes" id="UP000035648">
    <property type="component" value="Chromosome"/>
</dbReference>
<proteinExistence type="predicted"/>
<feature type="domain" description="PD(D/E)XK endonuclease" evidence="1">
    <location>
        <begin position="1"/>
        <end position="115"/>
    </location>
</feature>
<dbReference type="AlphaFoldDB" id="A0A0G4B3B1"/>
<dbReference type="Gene3D" id="3.40.1350.10">
    <property type="match status" value="1"/>
</dbReference>
<evidence type="ECO:0000259" key="1">
    <source>
        <dbReference type="Pfam" id="PF11645"/>
    </source>
</evidence>
<protein>
    <recommendedName>
        <fullName evidence="1">PD(D/E)XK endonuclease domain-containing protein</fullName>
    </recommendedName>
</protein>
<accession>A0A0G4B3B1</accession>
<dbReference type="Pfam" id="PF11645">
    <property type="entry name" value="PDDEXK_5"/>
    <property type="match status" value="1"/>
</dbReference>
<reference evidence="2 3" key="1">
    <citation type="journal article" date="2015" name="Nature">
        <title>rRNA introns, odd ribosomes, and small enigmatic genomes across a large radiation of phyla.</title>
        <authorList>
            <person name="Brown C.T."/>
            <person name="Hug L.A."/>
            <person name="Thomas B.C."/>
            <person name="Sharon I."/>
            <person name="Castelle C.J."/>
            <person name="Singh A."/>
            <person name="Wilkins M.J."/>
            <person name="Williams K.H."/>
            <person name="Banfield J.F."/>
        </authorList>
    </citation>
    <scope>NUCLEOTIDE SEQUENCE [LARGE SCALE GENOMIC DNA]</scope>
</reference>
<gene>
    <name evidence="2" type="ORF">UT28_C0001G0092</name>
</gene>
<dbReference type="KEGG" id="bbgw:UT28_C0001G0092"/>
<dbReference type="GO" id="GO:0003676">
    <property type="term" value="F:nucleic acid binding"/>
    <property type="evidence" value="ECO:0007669"/>
    <property type="project" value="InterPro"/>
</dbReference>
<dbReference type="InterPro" id="IPR011856">
    <property type="entry name" value="tRNA_endonuc-like_dom_sf"/>
</dbReference>
<evidence type="ECO:0000313" key="3">
    <source>
        <dbReference type="Proteomes" id="UP000035648"/>
    </source>
</evidence>
<organism evidence="2 3">
    <name type="scientific">Berkelbacteria bacterium GW2011_GWE1_39_12</name>
    <dbReference type="NCBI Taxonomy" id="1618337"/>
    <lineage>
        <taxon>Bacteria</taxon>
        <taxon>Candidatus Berkelbacteria</taxon>
    </lineage>
</organism>
<dbReference type="InterPro" id="IPR021671">
    <property type="entry name" value="PD(D/E)XK_Endonuc"/>
</dbReference>
<dbReference type="STRING" id="1618337.UT28_C0001G0092"/>
<dbReference type="EMBL" id="CP011213">
    <property type="protein sequence ID" value="AKM81908.1"/>
    <property type="molecule type" value="Genomic_DNA"/>
</dbReference>